<dbReference type="GO" id="GO:0005768">
    <property type="term" value="C:endosome"/>
    <property type="evidence" value="ECO:0007669"/>
    <property type="project" value="TreeGrafter"/>
</dbReference>
<feature type="signal peptide" evidence="1">
    <location>
        <begin position="1"/>
        <end position="20"/>
    </location>
</feature>
<keyword evidence="4" id="KW-1185">Reference proteome</keyword>
<dbReference type="InterPro" id="IPR056457">
    <property type="entry name" value="DOP1_C"/>
</dbReference>
<evidence type="ECO:0000256" key="1">
    <source>
        <dbReference type="SAM" id="SignalP"/>
    </source>
</evidence>
<dbReference type="RefSeq" id="XP_005777924.1">
    <property type="nucleotide sequence ID" value="XM_005777867.1"/>
</dbReference>
<dbReference type="GO" id="GO:0006895">
    <property type="term" value="P:Golgi to endosome transport"/>
    <property type="evidence" value="ECO:0007669"/>
    <property type="project" value="InterPro"/>
</dbReference>
<evidence type="ECO:0000259" key="2">
    <source>
        <dbReference type="Pfam" id="PF24598"/>
    </source>
</evidence>
<dbReference type="InterPro" id="IPR040314">
    <property type="entry name" value="DOP1"/>
</dbReference>
<dbReference type="GO" id="GO:0005802">
    <property type="term" value="C:trans-Golgi network"/>
    <property type="evidence" value="ECO:0007669"/>
    <property type="project" value="TreeGrafter"/>
</dbReference>
<dbReference type="HOGENOM" id="CLU_614576_0_0_1"/>
<proteinExistence type="predicted"/>
<accession>A0A0D3JPR0</accession>
<dbReference type="STRING" id="2903.R1EFQ0"/>
<dbReference type="GO" id="GO:0005829">
    <property type="term" value="C:cytosol"/>
    <property type="evidence" value="ECO:0007669"/>
    <property type="project" value="GOC"/>
</dbReference>
<dbReference type="Proteomes" id="UP000013827">
    <property type="component" value="Unassembled WGS sequence"/>
</dbReference>
<name>A0A0D3JPR0_EMIH1</name>
<dbReference type="KEGG" id="ehx:EMIHUDRAFT_457535"/>
<evidence type="ECO:0000313" key="4">
    <source>
        <dbReference type="Proteomes" id="UP000013827"/>
    </source>
</evidence>
<feature type="domain" description="DOP1-like C-terminal" evidence="2">
    <location>
        <begin position="238"/>
        <end position="344"/>
    </location>
</feature>
<dbReference type="AlphaFoldDB" id="A0A0D3JPR0"/>
<keyword evidence="1" id="KW-0732">Signal</keyword>
<dbReference type="PaxDb" id="2903-EOD25495"/>
<evidence type="ECO:0000313" key="3">
    <source>
        <dbReference type="EnsemblProtists" id="EOD25495"/>
    </source>
</evidence>
<protein>
    <recommendedName>
        <fullName evidence="2">DOP1-like C-terminal domain-containing protein</fullName>
    </recommendedName>
</protein>
<dbReference type="PANTHER" id="PTHR14042">
    <property type="entry name" value="DOPEY-RELATED"/>
    <property type="match status" value="1"/>
</dbReference>
<dbReference type="Pfam" id="PF24598">
    <property type="entry name" value="DOP1_C"/>
    <property type="match status" value="1"/>
</dbReference>
<feature type="chain" id="PRO_5044291502" description="DOP1-like C-terminal domain-containing protein" evidence="1">
    <location>
        <begin position="21"/>
        <end position="446"/>
    </location>
</feature>
<dbReference type="GeneID" id="17271061"/>
<sequence length="446" mass="46082">MLPSVCWAVVHAWVAAPAAGVHTRRLALAPLALLSPEYRRELLASAIYLWEQHCMGAGPPPDEPDCVAAAGGSAAAFGAHASSSGARGGADGADGADGAGGAGGAGGGGGAAGRRGGGGEGGVDEGALLELVASLPECTPVDVLSTAADQSWTRPCAVSVPRLVTLRFIARYVQLAQPLTSLAEGWPKLLALFRAAMVGSSSAPVALLAVLWEWVRRMEPLGDGSPLLSAKERHEAKDADLLRRLAFALWVGEHNQYVGALQGLVIDKLVAAFKYGAALEGWSAAVRWGVQVAALQCARVLVVRVAPENLTALWPIMIAELQRVLLEPREAPPALLLAACQLVDFPRITIQGSESSDGEEAGVKGARPRGDHLRLFGRPAPQASHAALLPSLVADDAVASTGATSLGRERIRLARLLAHTAGRKAAAWMALLAPTGTLAGPSRVAR</sequence>
<reference evidence="4" key="1">
    <citation type="journal article" date="2013" name="Nature">
        <title>Pan genome of the phytoplankton Emiliania underpins its global distribution.</title>
        <authorList>
            <person name="Read B.A."/>
            <person name="Kegel J."/>
            <person name="Klute M.J."/>
            <person name="Kuo A."/>
            <person name="Lefebvre S.C."/>
            <person name="Maumus F."/>
            <person name="Mayer C."/>
            <person name="Miller J."/>
            <person name="Monier A."/>
            <person name="Salamov A."/>
            <person name="Young J."/>
            <person name="Aguilar M."/>
            <person name="Claverie J.M."/>
            <person name="Frickenhaus S."/>
            <person name="Gonzalez K."/>
            <person name="Herman E.K."/>
            <person name="Lin Y.C."/>
            <person name="Napier J."/>
            <person name="Ogata H."/>
            <person name="Sarno A.F."/>
            <person name="Shmutz J."/>
            <person name="Schroeder D."/>
            <person name="de Vargas C."/>
            <person name="Verret F."/>
            <person name="von Dassow P."/>
            <person name="Valentin K."/>
            <person name="Van de Peer Y."/>
            <person name="Wheeler G."/>
            <person name="Dacks J.B."/>
            <person name="Delwiche C.F."/>
            <person name="Dyhrman S.T."/>
            <person name="Glockner G."/>
            <person name="John U."/>
            <person name="Richards T."/>
            <person name="Worden A.Z."/>
            <person name="Zhang X."/>
            <person name="Grigoriev I.V."/>
            <person name="Allen A.E."/>
            <person name="Bidle K."/>
            <person name="Borodovsky M."/>
            <person name="Bowler C."/>
            <person name="Brownlee C."/>
            <person name="Cock J.M."/>
            <person name="Elias M."/>
            <person name="Gladyshev V.N."/>
            <person name="Groth M."/>
            <person name="Guda C."/>
            <person name="Hadaegh A."/>
            <person name="Iglesias-Rodriguez M.D."/>
            <person name="Jenkins J."/>
            <person name="Jones B.M."/>
            <person name="Lawson T."/>
            <person name="Leese F."/>
            <person name="Lindquist E."/>
            <person name="Lobanov A."/>
            <person name="Lomsadze A."/>
            <person name="Malik S.B."/>
            <person name="Marsh M.E."/>
            <person name="Mackinder L."/>
            <person name="Mock T."/>
            <person name="Mueller-Roeber B."/>
            <person name="Pagarete A."/>
            <person name="Parker M."/>
            <person name="Probert I."/>
            <person name="Quesneville H."/>
            <person name="Raines C."/>
            <person name="Rensing S.A."/>
            <person name="Riano-Pachon D.M."/>
            <person name="Richier S."/>
            <person name="Rokitta S."/>
            <person name="Shiraiwa Y."/>
            <person name="Soanes D.M."/>
            <person name="van der Giezen M."/>
            <person name="Wahlund T.M."/>
            <person name="Williams B."/>
            <person name="Wilson W."/>
            <person name="Wolfe G."/>
            <person name="Wurch L.L."/>
        </authorList>
    </citation>
    <scope>NUCLEOTIDE SEQUENCE</scope>
</reference>
<organism evidence="3 4">
    <name type="scientific">Emiliania huxleyi (strain CCMP1516)</name>
    <dbReference type="NCBI Taxonomy" id="280463"/>
    <lineage>
        <taxon>Eukaryota</taxon>
        <taxon>Haptista</taxon>
        <taxon>Haptophyta</taxon>
        <taxon>Prymnesiophyceae</taxon>
        <taxon>Isochrysidales</taxon>
        <taxon>Noelaerhabdaceae</taxon>
        <taxon>Emiliania</taxon>
    </lineage>
</organism>
<reference evidence="3" key="2">
    <citation type="submission" date="2024-10" db="UniProtKB">
        <authorList>
            <consortium name="EnsemblProtists"/>
        </authorList>
    </citation>
    <scope>IDENTIFICATION</scope>
</reference>
<dbReference type="EnsemblProtists" id="EOD25495">
    <property type="protein sequence ID" value="EOD25495"/>
    <property type="gene ID" value="EMIHUDRAFT_457535"/>
</dbReference>
<dbReference type="PANTHER" id="PTHR14042:SF24">
    <property type="entry name" value="PROTEIN DOPEY-1 HOMOLOG"/>
    <property type="match status" value="1"/>
</dbReference>